<organism evidence="7 8">
    <name type="scientific">Thauera aminoaromatica S2</name>
    <dbReference type="NCBI Taxonomy" id="1234381"/>
    <lineage>
        <taxon>Bacteria</taxon>
        <taxon>Pseudomonadati</taxon>
        <taxon>Pseudomonadota</taxon>
        <taxon>Betaproteobacteria</taxon>
        <taxon>Rhodocyclales</taxon>
        <taxon>Zoogloeaceae</taxon>
        <taxon>Thauera</taxon>
    </lineage>
</organism>
<feature type="transmembrane region" description="Helical" evidence="6">
    <location>
        <begin position="278"/>
        <end position="303"/>
    </location>
</feature>
<feature type="transmembrane region" description="Helical" evidence="6">
    <location>
        <begin position="389"/>
        <end position="407"/>
    </location>
</feature>
<dbReference type="GO" id="GO:0005886">
    <property type="term" value="C:plasma membrane"/>
    <property type="evidence" value="ECO:0007669"/>
    <property type="project" value="UniProtKB-SubCell"/>
</dbReference>
<dbReference type="Proteomes" id="UP000013042">
    <property type="component" value="Unassembled WGS sequence"/>
</dbReference>
<dbReference type="EMBL" id="AMXD01000013">
    <property type="protein sequence ID" value="ENO87773.1"/>
    <property type="molecule type" value="Genomic_DNA"/>
</dbReference>
<evidence type="ECO:0000256" key="4">
    <source>
        <dbReference type="ARBA" id="ARBA00022989"/>
    </source>
</evidence>
<feature type="transmembrane region" description="Helical" evidence="6">
    <location>
        <begin position="132"/>
        <end position="152"/>
    </location>
</feature>
<feature type="transmembrane region" description="Helical" evidence="6">
    <location>
        <begin position="159"/>
        <end position="178"/>
    </location>
</feature>
<protein>
    <submittedName>
        <fullName evidence="7">Polysaccharide biosynthesis protein</fullName>
    </submittedName>
</protein>
<evidence type="ECO:0000256" key="2">
    <source>
        <dbReference type="ARBA" id="ARBA00022475"/>
    </source>
</evidence>
<keyword evidence="5 6" id="KW-0472">Membrane</keyword>
<dbReference type="AlphaFoldDB" id="N6Z036"/>
<feature type="transmembrane region" description="Helical" evidence="6">
    <location>
        <begin position="413"/>
        <end position="431"/>
    </location>
</feature>
<dbReference type="PANTHER" id="PTHR30250:SF11">
    <property type="entry name" value="O-ANTIGEN TRANSPORTER-RELATED"/>
    <property type="match status" value="1"/>
</dbReference>
<keyword evidence="4 6" id="KW-1133">Transmembrane helix</keyword>
<comment type="caution">
    <text evidence="7">The sequence shown here is derived from an EMBL/GenBank/DDBJ whole genome shotgun (WGS) entry which is preliminary data.</text>
</comment>
<feature type="transmembrane region" description="Helical" evidence="6">
    <location>
        <begin position="12"/>
        <end position="37"/>
    </location>
</feature>
<evidence type="ECO:0000256" key="1">
    <source>
        <dbReference type="ARBA" id="ARBA00004651"/>
    </source>
</evidence>
<gene>
    <name evidence="7" type="ORF">C665_04051</name>
</gene>
<comment type="subcellular location">
    <subcellularLocation>
        <location evidence="1">Cell membrane</location>
        <topology evidence="1">Multi-pass membrane protein</topology>
    </subcellularLocation>
</comment>
<evidence type="ECO:0000256" key="3">
    <source>
        <dbReference type="ARBA" id="ARBA00022692"/>
    </source>
</evidence>
<feature type="transmembrane region" description="Helical" evidence="6">
    <location>
        <begin position="94"/>
        <end position="112"/>
    </location>
</feature>
<feature type="transmembrane region" description="Helical" evidence="6">
    <location>
        <begin position="43"/>
        <end position="64"/>
    </location>
</feature>
<feature type="transmembrane region" description="Helical" evidence="6">
    <location>
        <begin position="242"/>
        <end position="258"/>
    </location>
</feature>
<dbReference type="InterPro" id="IPR050833">
    <property type="entry name" value="Poly_Biosynth_Transport"/>
</dbReference>
<evidence type="ECO:0000313" key="7">
    <source>
        <dbReference type="EMBL" id="ENO87773.1"/>
    </source>
</evidence>
<evidence type="ECO:0000256" key="5">
    <source>
        <dbReference type="ARBA" id="ARBA00023136"/>
    </source>
</evidence>
<reference evidence="7 8" key="1">
    <citation type="submission" date="2012-09" db="EMBL/GenBank/DDBJ databases">
        <title>Draft Genome Sequences of 6 Strains from Genus Thauera.</title>
        <authorList>
            <person name="Liu B."/>
            <person name="Shapleigh J.P."/>
            <person name="Frostegard A.H."/>
        </authorList>
    </citation>
    <scope>NUCLEOTIDE SEQUENCE [LARGE SCALE GENOMIC DNA]</scope>
    <source>
        <strain evidence="7 8">S2</strain>
    </source>
</reference>
<evidence type="ECO:0000313" key="8">
    <source>
        <dbReference type="Proteomes" id="UP000013042"/>
    </source>
</evidence>
<evidence type="ECO:0000256" key="6">
    <source>
        <dbReference type="SAM" id="Phobius"/>
    </source>
</evidence>
<keyword evidence="2" id="KW-1003">Cell membrane</keyword>
<proteinExistence type="predicted"/>
<sequence>MATSGKTIGLNILGLLIIKAISMASSLATIPALLSYFDGNKNLLGTWLAFFTFTAIAISLDLGIGNRLKNDILSRISCNCDYSELITESLGSQFLVSLAISFIVLAGSLTMWSTPDASTEIGRIAQQHPELLIFAIACIVFSMPLRLSYFILQAQQRNAASALIALLPQLAVLLYATIATNRLTPPPDFLALASVLLTANVAAYLSPFVFIPDLKIKSLFKEIYQKPLSLLFRSQIRKIRHAFPFFLVQIFIIFLYGYNELFYLVAGTTVDIVHYQYYFRPFSLFSVGFSIISLPFWSAIRISQLNKDHKKTRKLFGSIILLNIPVAIAAAPLVYFYQDILDAWLGRGAFLASDLMLLIFSISSIFTCILHSTSSILSGYDLIRFQAKALGIGLLAKIIILIALVGLKIETDPVMISTTIGLLFVVITFSLKSIKVWKTYLTNPDLTS</sequence>
<feature type="transmembrane region" description="Helical" evidence="6">
    <location>
        <begin position="190"/>
        <end position="211"/>
    </location>
</feature>
<feature type="transmembrane region" description="Helical" evidence="6">
    <location>
        <begin position="357"/>
        <end position="377"/>
    </location>
</feature>
<name>N6Z036_THASP</name>
<keyword evidence="3 6" id="KW-0812">Transmembrane</keyword>
<accession>N6Z036</accession>
<dbReference type="PANTHER" id="PTHR30250">
    <property type="entry name" value="PST FAMILY PREDICTED COLANIC ACID TRANSPORTER"/>
    <property type="match status" value="1"/>
</dbReference>
<dbReference type="RefSeq" id="WP_004300716.1">
    <property type="nucleotide sequence ID" value="NZ_AMXD01000013.1"/>
</dbReference>
<feature type="transmembrane region" description="Helical" evidence="6">
    <location>
        <begin position="315"/>
        <end position="337"/>
    </location>
</feature>